<organism evidence="1 2">
    <name type="scientific">Microtetraspora glauca</name>
    <dbReference type="NCBI Taxonomy" id="1996"/>
    <lineage>
        <taxon>Bacteria</taxon>
        <taxon>Bacillati</taxon>
        <taxon>Actinomycetota</taxon>
        <taxon>Actinomycetes</taxon>
        <taxon>Streptosporangiales</taxon>
        <taxon>Streptosporangiaceae</taxon>
        <taxon>Microtetraspora</taxon>
    </lineage>
</organism>
<reference evidence="1 2" key="1">
    <citation type="submission" date="2024-06" db="EMBL/GenBank/DDBJ databases">
        <title>The Natural Products Discovery Center: Release of the First 8490 Sequenced Strains for Exploring Actinobacteria Biosynthetic Diversity.</title>
        <authorList>
            <person name="Kalkreuter E."/>
            <person name="Kautsar S.A."/>
            <person name="Yang D."/>
            <person name="Bader C.D."/>
            <person name="Teijaro C.N."/>
            <person name="Fluegel L."/>
            <person name="Davis C.M."/>
            <person name="Simpson J.R."/>
            <person name="Lauterbach L."/>
            <person name="Steele A.D."/>
            <person name="Gui C."/>
            <person name="Meng S."/>
            <person name="Li G."/>
            <person name="Viehrig K."/>
            <person name="Ye F."/>
            <person name="Su P."/>
            <person name="Kiefer A.F."/>
            <person name="Nichols A."/>
            <person name="Cepeda A.J."/>
            <person name="Yan W."/>
            <person name="Fan B."/>
            <person name="Jiang Y."/>
            <person name="Adhikari A."/>
            <person name="Zheng C.-J."/>
            <person name="Schuster L."/>
            <person name="Cowan T.M."/>
            <person name="Smanski M.J."/>
            <person name="Chevrette M.G."/>
            <person name="De Carvalho L.P.S."/>
            <person name="Shen B."/>
        </authorList>
    </citation>
    <scope>NUCLEOTIDE SEQUENCE [LARGE SCALE GENOMIC DNA]</scope>
    <source>
        <strain evidence="1 2">NPDC050100</strain>
    </source>
</reference>
<name>A0ABV3GCW9_MICGL</name>
<dbReference type="Proteomes" id="UP001551675">
    <property type="component" value="Unassembled WGS sequence"/>
</dbReference>
<dbReference type="RefSeq" id="WP_358132399.1">
    <property type="nucleotide sequence ID" value="NZ_JBFALK010000005.1"/>
</dbReference>
<evidence type="ECO:0000313" key="2">
    <source>
        <dbReference type="Proteomes" id="UP001551675"/>
    </source>
</evidence>
<accession>A0ABV3GCW9</accession>
<keyword evidence="2" id="KW-1185">Reference proteome</keyword>
<dbReference type="EMBL" id="JBFALK010000005">
    <property type="protein sequence ID" value="MEV0969471.1"/>
    <property type="molecule type" value="Genomic_DNA"/>
</dbReference>
<evidence type="ECO:0000313" key="1">
    <source>
        <dbReference type="EMBL" id="MEV0969471.1"/>
    </source>
</evidence>
<comment type="caution">
    <text evidence="1">The sequence shown here is derived from an EMBL/GenBank/DDBJ whole genome shotgun (WGS) entry which is preliminary data.</text>
</comment>
<proteinExistence type="predicted"/>
<protein>
    <submittedName>
        <fullName evidence="1">Uncharacterized protein</fullName>
    </submittedName>
</protein>
<gene>
    <name evidence="1" type="ORF">AB0I59_12610</name>
</gene>
<sequence>MTFSGSSLVRVVGQQRSPGLMPTVGYDLDEVRDRFPAWVLFRSDAGAFYATRRGERLSSKQIGAGLQQTVCADDLPVFLALLRDQEARR</sequence>